<gene>
    <name evidence="1" type="ORF">TIFTF001_017484</name>
</gene>
<dbReference type="AlphaFoldDB" id="A0AA88AL95"/>
<comment type="caution">
    <text evidence="1">The sequence shown here is derived from an EMBL/GenBank/DDBJ whole genome shotgun (WGS) entry which is preliminary data.</text>
</comment>
<keyword evidence="2" id="KW-1185">Reference proteome</keyword>
<organism evidence="1 2">
    <name type="scientific">Ficus carica</name>
    <name type="common">Common fig</name>
    <dbReference type="NCBI Taxonomy" id="3494"/>
    <lineage>
        <taxon>Eukaryota</taxon>
        <taxon>Viridiplantae</taxon>
        <taxon>Streptophyta</taxon>
        <taxon>Embryophyta</taxon>
        <taxon>Tracheophyta</taxon>
        <taxon>Spermatophyta</taxon>
        <taxon>Magnoliopsida</taxon>
        <taxon>eudicotyledons</taxon>
        <taxon>Gunneridae</taxon>
        <taxon>Pentapetalae</taxon>
        <taxon>rosids</taxon>
        <taxon>fabids</taxon>
        <taxon>Rosales</taxon>
        <taxon>Moraceae</taxon>
        <taxon>Ficeae</taxon>
        <taxon>Ficus</taxon>
    </lineage>
</organism>
<protein>
    <submittedName>
        <fullName evidence="1">Uncharacterized protein</fullName>
    </submittedName>
</protein>
<evidence type="ECO:0000313" key="1">
    <source>
        <dbReference type="EMBL" id="GMN48313.1"/>
    </source>
</evidence>
<sequence>MPTLVGVQRRDLPLWSGDLGVRGPLEQTCDQSRPDASYNWLGFSLEHPKTNSGRCPMQGPSSMVRGPLECRVCLSRLVIGPARTPPMVGLGFP</sequence>
<dbReference type="EMBL" id="BTGU01000028">
    <property type="protein sequence ID" value="GMN48313.1"/>
    <property type="molecule type" value="Genomic_DNA"/>
</dbReference>
<reference evidence="1" key="1">
    <citation type="submission" date="2023-07" db="EMBL/GenBank/DDBJ databases">
        <title>draft genome sequence of fig (Ficus carica).</title>
        <authorList>
            <person name="Takahashi T."/>
            <person name="Nishimura K."/>
        </authorList>
    </citation>
    <scope>NUCLEOTIDE SEQUENCE</scope>
</reference>
<evidence type="ECO:0000313" key="2">
    <source>
        <dbReference type="Proteomes" id="UP001187192"/>
    </source>
</evidence>
<name>A0AA88AL95_FICCA</name>
<proteinExistence type="predicted"/>
<accession>A0AA88AL95</accession>
<dbReference type="Proteomes" id="UP001187192">
    <property type="component" value="Unassembled WGS sequence"/>
</dbReference>